<dbReference type="OrthoDB" id="3399090at2"/>
<organism evidence="2 3">
    <name type="scientific">Micromonospora avicenniae</name>
    <dbReference type="NCBI Taxonomy" id="1198245"/>
    <lineage>
        <taxon>Bacteria</taxon>
        <taxon>Bacillati</taxon>
        <taxon>Actinomycetota</taxon>
        <taxon>Actinomycetes</taxon>
        <taxon>Micromonosporales</taxon>
        <taxon>Micromonosporaceae</taxon>
        <taxon>Micromonospora</taxon>
    </lineage>
</organism>
<gene>
    <name evidence="2" type="ORF">SAMN05444858_101664</name>
</gene>
<evidence type="ECO:0000256" key="1">
    <source>
        <dbReference type="SAM" id="SignalP"/>
    </source>
</evidence>
<evidence type="ECO:0000313" key="3">
    <source>
        <dbReference type="Proteomes" id="UP000186004"/>
    </source>
</evidence>
<keyword evidence="3" id="KW-1185">Reference proteome</keyword>
<reference evidence="2 3" key="1">
    <citation type="submission" date="2017-01" db="EMBL/GenBank/DDBJ databases">
        <authorList>
            <person name="Mah S.A."/>
            <person name="Swanson W.J."/>
            <person name="Moy G.W."/>
            <person name="Vacquier V.D."/>
        </authorList>
    </citation>
    <scope>NUCLEOTIDE SEQUENCE [LARGE SCALE GENOMIC DNA]</scope>
    <source>
        <strain evidence="2 3">DSM 45758</strain>
    </source>
</reference>
<evidence type="ECO:0000313" key="2">
    <source>
        <dbReference type="EMBL" id="SIQ25744.1"/>
    </source>
</evidence>
<name>A0A1N6RA75_9ACTN</name>
<feature type="signal peptide" evidence="1">
    <location>
        <begin position="1"/>
        <end position="27"/>
    </location>
</feature>
<accession>A0A1N6RA75</accession>
<dbReference type="Proteomes" id="UP000186004">
    <property type="component" value="Unassembled WGS sequence"/>
</dbReference>
<proteinExistence type="predicted"/>
<sequence>MKLRQFALIAGLLVAAVVSGSPPNVPAPGPQRTVPAGEVLDLDGLPDVEFGDTEDELARRGVLGTDVGGCGRTLTGHSTTSPVFIDDRLVLLWLDDSTRTTEGIGVGSPVQQVRTRYPELTPLHAPQGTYRLDGLLARDGELAYLFLHDGRTVRKIIAGYADWARRLFAEGDGPC</sequence>
<keyword evidence="1" id="KW-0732">Signal</keyword>
<feature type="chain" id="PRO_5012658726" description="Sensory transduction regulator" evidence="1">
    <location>
        <begin position="28"/>
        <end position="175"/>
    </location>
</feature>
<evidence type="ECO:0008006" key="4">
    <source>
        <dbReference type="Google" id="ProtNLM"/>
    </source>
</evidence>
<dbReference type="EMBL" id="FTNF01000001">
    <property type="protein sequence ID" value="SIQ25744.1"/>
    <property type="molecule type" value="Genomic_DNA"/>
</dbReference>
<protein>
    <recommendedName>
        <fullName evidence="4">Sensory transduction regulator</fullName>
    </recommendedName>
</protein>
<dbReference type="AlphaFoldDB" id="A0A1N6RA75"/>